<dbReference type="AlphaFoldDB" id="A0A6A0AUK9"/>
<dbReference type="GO" id="GO:0003884">
    <property type="term" value="F:D-amino-acid oxidase activity"/>
    <property type="evidence" value="ECO:0007669"/>
    <property type="project" value="UniProtKB-EC"/>
</dbReference>
<evidence type="ECO:0000256" key="5">
    <source>
        <dbReference type="ARBA" id="ARBA00023002"/>
    </source>
</evidence>
<evidence type="ECO:0000256" key="2">
    <source>
        <dbReference type="ARBA" id="ARBA00006730"/>
    </source>
</evidence>
<dbReference type="GO" id="GO:0071949">
    <property type="term" value="F:FAD binding"/>
    <property type="evidence" value="ECO:0007669"/>
    <property type="project" value="InterPro"/>
</dbReference>
<reference evidence="10 11" key="1">
    <citation type="submission" date="2020-02" db="EMBL/GenBank/DDBJ databases">
        <title>Whole Genome Shotgun Sequence of Streptomyces sp. strain CWH03.</title>
        <authorList>
            <person name="Dohra H."/>
            <person name="Kodani S."/>
            <person name="Yamamura H."/>
        </authorList>
    </citation>
    <scope>NUCLEOTIDE SEQUENCE [LARGE SCALE GENOMIC DNA]</scope>
    <source>
        <strain evidence="10 11">CWH03</strain>
    </source>
</reference>
<organism evidence="10 11">
    <name type="scientific">Streptomyces pacificus</name>
    <dbReference type="NCBI Taxonomy" id="2705029"/>
    <lineage>
        <taxon>Bacteria</taxon>
        <taxon>Bacillati</taxon>
        <taxon>Actinomycetota</taxon>
        <taxon>Actinomycetes</taxon>
        <taxon>Kitasatosporales</taxon>
        <taxon>Streptomycetaceae</taxon>
        <taxon>Streptomyces</taxon>
    </lineage>
</organism>
<comment type="catalytic activity">
    <reaction evidence="8">
        <text>a D-alpha-amino acid + O2 + H2O = a 2-oxocarboxylate + H2O2 + NH4(+)</text>
        <dbReference type="Rhea" id="RHEA:21816"/>
        <dbReference type="ChEBI" id="CHEBI:15377"/>
        <dbReference type="ChEBI" id="CHEBI:15379"/>
        <dbReference type="ChEBI" id="CHEBI:16240"/>
        <dbReference type="ChEBI" id="CHEBI:28938"/>
        <dbReference type="ChEBI" id="CHEBI:35179"/>
        <dbReference type="ChEBI" id="CHEBI:59871"/>
        <dbReference type="EC" id="1.4.3.3"/>
    </reaction>
    <physiologicalReaction direction="left-to-right" evidence="8">
        <dbReference type="Rhea" id="RHEA:21817"/>
    </physiologicalReaction>
</comment>
<keyword evidence="3" id="KW-0285">Flavoprotein</keyword>
<keyword evidence="11" id="KW-1185">Reference proteome</keyword>
<comment type="cofactor">
    <cofactor evidence="1">
        <name>FAD</name>
        <dbReference type="ChEBI" id="CHEBI:57692"/>
    </cofactor>
</comment>
<sequence length="801" mass="85736">MAPQTGEPNAVLAGCLDELGWSPKALARKLNRVFGAGTVAESAPYHWRDAGSLPRAPLPMMAAYVLSQELGRNVSVAELWQGRVGDSSALVPADTDLARPWTAQGMEAIVEDWVMGGLVDRRRFLTISGAGLLAIVAQYLDGSAGRGQYTPRMTSSLDTDPLVDQVEQHLPMLQLLDDKHGGARHLPYVGARFRAVGLLIRERGHPPAAASRLLRALAEIGQLAGWMAFDAADHGLAQRYFVTALRAARQVNDLPLCAHILGDLSFQAASRGHPADAIALGEAARRASHAAPLAVRASVLSRLAYAYAGAGRDNDFAHTRGAARELIASRDGRQEEPRWMYFLTDNHLDCQAGYGLIQMGRAQQKAESGKESRRFLAKGIEMLRSGAYDVPRGDPSQRRAMFEGAWLALGHSAHGDLEAACEIGQIAADRLDVVRLAARRCSTNLPPTSVADSATFTCAASCQPWRTPSPNTPHRRNPAVRVRFMTAGERVVVVGAGVAGLTTAVVLAEAGASVHVIAEQVPGVTSLAAGAMWGLYLVEPKDKVDQWGQRSLEIFRELAQDPATGVRLTSGIEASRTAEAAPDWATTLPGFRQCERAELPAGFTAGYRFTVPLIDMPTHLDYLLRRLRDAGGVVERRQLTSLSDAGPASAIVNCAGLGARDLVPDPDLRPIRGQHVVVTNPGLTEFFSEDTGLSPDLLCFYPHGDNVVLGGTAIDGEGDLAPDDKAAAGILARCAEVEPRLAEARVLEHRIGARPTRATVRVEEEVREDGTVVVHNYGHGGAGVTLSWGCAEEARTLLATK</sequence>
<dbReference type="Gene3D" id="3.40.50.720">
    <property type="entry name" value="NAD(P)-binding Rossmann-like Domain"/>
    <property type="match status" value="1"/>
</dbReference>
<comment type="similarity">
    <text evidence="2">Belongs to the DAMOX/DASOX family.</text>
</comment>
<dbReference type="PANTHER" id="PTHR11530:SF11">
    <property type="entry name" value="D-ASPARTATE OXIDASE"/>
    <property type="match status" value="1"/>
</dbReference>
<keyword evidence="5" id="KW-0560">Oxidoreductase</keyword>
<dbReference type="GO" id="GO:0019478">
    <property type="term" value="P:D-amino acid catabolic process"/>
    <property type="evidence" value="ECO:0007669"/>
    <property type="project" value="TreeGrafter"/>
</dbReference>
<evidence type="ECO:0000256" key="6">
    <source>
        <dbReference type="ARBA" id="ARBA00039101"/>
    </source>
</evidence>
<dbReference type="PANTHER" id="PTHR11530">
    <property type="entry name" value="D-AMINO ACID OXIDASE"/>
    <property type="match status" value="1"/>
</dbReference>
<protein>
    <recommendedName>
        <fullName evidence="7">D-amino-acid oxidase</fullName>
        <ecNumber evidence="6">1.4.3.3</ecNumber>
    </recommendedName>
</protein>
<evidence type="ECO:0000313" key="10">
    <source>
        <dbReference type="EMBL" id="GFH36338.1"/>
    </source>
</evidence>
<dbReference type="InterPro" id="IPR023209">
    <property type="entry name" value="DAO"/>
</dbReference>
<dbReference type="Gene3D" id="3.30.9.10">
    <property type="entry name" value="D-Amino Acid Oxidase, subunit A, domain 2"/>
    <property type="match status" value="1"/>
</dbReference>
<evidence type="ECO:0000256" key="1">
    <source>
        <dbReference type="ARBA" id="ARBA00001974"/>
    </source>
</evidence>
<dbReference type="EMBL" id="BLLG01000006">
    <property type="protein sequence ID" value="GFH36338.1"/>
    <property type="molecule type" value="Genomic_DNA"/>
</dbReference>
<dbReference type="NCBIfam" id="NF046037">
    <property type="entry name" value="carphisopro"/>
    <property type="match status" value="1"/>
</dbReference>
<evidence type="ECO:0000256" key="3">
    <source>
        <dbReference type="ARBA" id="ARBA00022630"/>
    </source>
</evidence>
<dbReference type="SUPFAM" id="SSF51971">
    <property type="entry name" value="Nucleotide-binding domain"/>
    <property type="match status" value="1"/>
</dbReference>
<evidence type="ECO:0000256" key="7">
    <source>
        <dbReference type="ARBA" id="ARBA00039751"/>
    </source>
</evidence>
<dbReference type="GO" id="GO:0005737">
    <property type="term" value="C:cytoplasm"/>
    <property type="evidence" value="ECO:0007669"/>
    <property type="project" value="TreeGrafter"/>
</dbReference>
<dbReference type="PROSITE" id="PS00677">
    <property type="entry name" value="DAO"/>
    <property type="match status" value="1"/>
</dbReference>
<comment type="caution">
    <text evidence="10">The sequence shown here is derived from an EMBL/GenBank/DDBJ whole genome shotgun (WGS) entry which is preliminary data.</text>
</comment>
<dbReference type="InterPro" id="IPR006076">
    <property type="entry name" value="FAD-dep_OxRdtase"/>
</dbReference>
<evidence type="ECO:0000313" key="11">
    <source>
        <dbReference type="Proteomes" id="UP000484988"/>
    </source>
</evidence>
<dbReference type="InterPro" id="IPR059216">
    <property type="entry name" value="LeuA_carph_isopro_dom"/>
</dbReference>
<evidence type="ECO:0000256" key="4">
    <source>
        <dbReference type="ARBA" id="ARBA00022827"/>
    </source>
</evidence>
<dbReference type="Proteomes" id="UP000484988">
    <property type="component" value="Unassembled WGS sequence"/>
</dbReference>
<dbReference type="Pfam" id="PF01266">
    <property type="entry name" value="DAO"/>
    <property type="match status" value="1"/>
</dbReference>
<name>A0A6A0AUK9_9ACTN</name>
<gene>
    <name evidence="10" type="ORF">SCWH03_25650</name>
</gene>
<evidence type="ECO:0000256" key="8">
    <source>
        <dbReference type="ARBA" id="ARBA00049547"/>
    </source>
</evidence>
<keyword evidence="4" id="KW-0274">FAD</keyword>
<proteinExistence type="inferred from homology"/>
<evidence type="ECO:0000259" key="9">
    <source>
        <dbReference type="Pfam" id="PF01266"/>
    </source>
</evidence>
<dbReference type="SUPFAM" id="SSF54373">
    <property type="entry name" value="FAD-linked reductases, C-terminal domain"/>
    <property type="match status" value="1"/>
</dbReference>
<feature type="domain" description="FAD dependent oxidoreductase" evidence="9">
    <location>
        <begin position="490"/>
        <end position="794"/>
    </location>
</feature>
<dbReference type="InterPro" id="IPR006181">
    <property type="entry name" value="D-amino_acid_oxidase_CS"/>
</dbReference>
<accession>A0A6A0AUK9</accession>
<dbReference type="EC" id="1.4.3.3" evidence="6"/>